<proteinExistence type="predicted"/>
<reference evidence="2" key="1">
    <citation type="journal article" date="2023" name="Front. Plant Sci.">
        <title>Chromosomal-level genome assembly of Melastoma candidum provides insights into trichome evolution.</title>
        <authorList>
            <person name="Zhong Y."/>
            <person name="Wu W."/>
            <person name="Sun C."/>
            <person name="Zou P."/>
            <person name="Liu Y."/>
            <person name="Dai S."/>
            <person name="Zhou R."/>
        </authorList>
    </citation>
    <scope>NUCLEOTIDE SEQUENCE [LARGE SCALE GENOMIC DNA]</scope>
</reference>
<dbReference type="Proteomes" id="UP001057402">
    <property type="component" value="Chromosome 3"/>
</dbReference>
<evidence type="ECO:0000313" key="2">
    <source>
        <dbReference type="Proteomes" id="UP001057402"/>
    </source>
</evidence>
<accession>A0ACB9RTE9</accession>
<protein>
    <submittedName>
        <fullName evidence="1">Uncharacterized protein</fullName>
    </submittedName>
</protein>
<name>A0ACB9RTE9_9MYRT</name>
<keyword evidence="2" id="KW-1185">Reference proteome</keyword>
<comment type="caution">
    <text evidence="1">The sequence shown here is derived from an EMBL/GenBank/DDBJ whole genome shotgun (WGS) entry which is preliminary data.</text>
</comment>
<evidence type="ECO:0000313" key="1">
    <source>
        <dbReference type="EMBL" id="KAI4381111.1"/>
    </source>
</evidence>
<sequence length="212" mass="23564">MAVDSDRVVHKIIVAMLKKCQYQEAVPKKILQVFDEPGIRGKTLPAPSEIQKDAEEARACSRINMQPMKTSKVESCGSGRAARGLGPFVTGTGHIVNPFSFAYAASHPNYAQMPSHNSLNNQVPQSNWLHSSTKPSTNFPNLKLKAFSTSQLGPQNRSNNHLGSTPLLGITTPMVHVSPQWAIVTSTIDIIHCRRREMLFHQYQIWPWSPSH</sequence>
<organism evidence="1 2">
    <name type="scientific">Melastoma candidum</name>
    <dbReference type="NCBI Taxonomy" id="119954"/>
    <lineage>
        <taxon>Eukaryota</taxon>
        <taxon>Viridiplantae</taxon>
        <taxon>Streptophyta</taxon>
        <taxon>Embryophyta</taxon>
        <taxon>Tracheophyta</taxon>
        <taxon>Spermatophyta</taxon>
        <taxon>Magnoliopsida</taxon>
        <taxon>eudicotyledons</taxon>
        <taxon>Gunneridae</taxon>
        <taxon>Pentapetalae</taxon>
        <taxon>rosids</taxon>
        <taxon>malvids</taxon>
        <taxon>Myrtales</taxon>
        <taxon>Melastomataceae</taxon>
        <taxon>Melastomatoideae</taxon>
        <taxon>Melastomateae</taxon>
        <taxon>Melastoma</taxon>
    </lineage>
</organism>
<gene>
    <name evidence="1" type="ORF">MLD38_007219</name>
</gene>
<dbReference type="EMBL" id="CM042882">
    <property type="protein sequence ID" value="KAI4381111.1"/>
    <property type="molecule type" value="Genomic_DNA"/>
</dbReference>